<keyword evidence="5 8" id="KW-0472">Membrane</keyword>
<reference evidence="11 12" key="1">
    <citation type="submission" date="2018-10" db="EMBL/GenBank/DDBJ databases">
        <title>Phylogenomics of Brevibacillus.</title>
        <authorList>
            <person name="Dunlap C."/>
        </authorList>
    </citation>
    <scope>NUCLEOTIDE SEQUENCE [LARGE SCALE GENOMIC DNA]</scope>
    <source>
        <strain evidence="11 12">JCM 15716</strain>
    </source>
</reference>
<name>A0A3M8CYQ9_9BACL</name>
<dbReference type="Pfam" id="PF05504">
    <property type="entry name" value="Spore_GerAC"/>
    <property type="match status" value="1"/>
</dbReference>
<evidence type="ECO:0000256" key="4">
    <source>
        <dbReference type="ARBA" id="ARBA00022729"/>
    </source>
</evidence>
<comment type="similarity">
    <text evidence="2">Belongs to the GerABKC lipoprotein family.</text>
</comment>
<feature type="transmembrane region" description="Helical" evidence="8">
    <location>
        <begin position="320"/>
        <end position="341"/>
    </location>
</feature>
<sequence length="344" mass="38749">MNKVVLFLVLSLSAAILSGCWDQQLLKDVRIIFALGIDVSNKGESRGIVSVLDVKKTESGTKEESETHSVVSKTLRDGRDILNQETSGILAPNKLNVLLLGEKLARQGIYPAMNIYYRDTRTAINARTCIVRGTAQEVVEMNKVGTKLVGEHIYQQLNALEDVTIVPKEFIQTFFPVMLDPGQDMALPYVQKKEDKVFVRGLALFDGDRMIGELNKNESILYLLLQGKKAKTARFTLNAHDTNKPNIADYISIDIKRVKRTFKVMVDEDQKITVHLALQLPVIASEYPLDHLKDKRVVDQLNEKLSNELTQRAKMVIQKFRWSIMIVLAWDGTLLLITRILGSG</sequence>
<dbReference type="InterPro" id="IPR046953">
    <property type="entry name" value="Spore_GerAC-like_C"/>
</dbReference>
<proteinExistence type="inferred from homology"/>
<dbReference type="InterPro" id="IPR008844">
    <property type="entry name" value="Spore_GerAC-like"/>
</dbReference>
<keyword evidence="7" id="KW-0449">Lipoprotein</keyword>
<dbReference type="InterPro" id="IPR057336">
    <property type="entry name" value="GerAC_N"/>
</dbReference>
<protein>
    <submittedName>
        <fullName evidence="11">Ger(X)C family spore germination protein</fullName>
    </submittedName>
</protein>
<evidence type="ECO:0000313" key="11">
    <source>
        <dbReference type="EMBL" id="RNB80992.1"/>
    </source>
</evidence>
<comment type="subcellular location">
    <subcellularLocation>
        <location evidence="1">Membrane</location>
        <topology evidence="1">Lipid-anchor</topology>
    </subcellularLocation>
</comment>
<dbReference type="RefSeq" id="WP_122920994.1">
    <property type="nucleotide sequence ID" value="NZ_RHHQ01000024.1"/>
</dbReference>
<gene>
    <name evidence="11" type="ORF">EDM56_26740</name>
</gene>
<dbReference type="PROSITE" id="PS51257">
    <property type="entry name" value="PROKAR_LIPOPROTEIN"/>
    <property type="match status" value="1"/>
</dbReference>
<dbReference type="EMBL" id="RHHQ01000024">
    <property type="protein sequence ID" value="RNB80992.1"/>
    <property type="molecule type" value="Genomic_DNA"/>
</dbReference>
<evidence type="ECO:0000256" key="6">
    <source>
        <dbReference type="ARBA" id="ARBA00023139"/>
    </source>
</evidence>
<dbReference type="GO" id="GO:0009847">
    <property type="term" value="P:spore germination"/>
    <property type="evidence" value="ECO:0007669"/>
    <property type="project" value="InterPro"/>
</dbReference>
<keyword evidence="4" id="KW-0732">Signal</keyword>
<dbReference type="Pfam" id="PF25198">
    <property type="entry name" value="Spore_GerAC_N"/>
    <property type="match status" value="1"/>
</dbReference>
<evidence type="ECO:0000313" key="12">
    <source>
        <dbReference type="Proteomes" id="UP000271031"/>
    </source>
</evidence>
<keyword evidence="3" id="KW-0309">Germination</keyword>
<dbReference type="PANTHER" id="PTHR35789">
    <property type="entry name" value="SPORE GERMINATION PROTEIN B3"/>
    <property type="match status" value="1"/>
</dbReference>
<feature type="domain" description="Spore germination GerAC-like C-terminal" evidence="9">
    <location>
        <begin position="201"/>
        <end position="321"/>
    </location>
</feature>
<keyword evidence="8" id="KW-1133">Transmembrane helix</keyword>
<keyword evidence="8" id="KW-0812">Transmembrane</keyword>
<accession>A0A3M8CYQ9</accession>
<evidence type="ECO:0000259" key="10">
    <source>
        <dbReference type="Pfam" id="PF25198"/>
    </source>
</evidence>
<dbReference type="OrthoDB" id="2370124at2"/>
<evidence type="ECO:0000256" key="1">
    <source>
        <dbReference type="ARBA" id="ARBA00004635"/>
    </source>
</evidence>
<feature type="domain" description="Spore germination protein N-terminal" evidence="10">
    <location>
        <begin position="22"/>
        <end position="191"/>
    </location>
</feature>
<evidence type="ECO:0000259" key="9">
    <source>
        <dbReference type="Pfam" id="PF05504"/>
    </source>
</evidence>
<evidence type="ECO:0000256" key="8">
    <source>
        <dbReference type="SAM" id="Phobius"/>
    </source>
</evidence>
<dbReference type="Proteomes" id="UP000271031">
    <property type="component" value="Unassembled WGS sequence"/>
</dbReference>
<evidence type="ECO:0000256" key="2">
    <source>
        <dbReference type="ARBA" id="ARBA00007886"/>
    </source>
</evidence>
<dbReference type="NCBIfam" id="TIGR02887">
    <property type="entry name" value="spore_ger_x_C"/>
    <property type="match status" value="1"/>
</dbReference>
<dbReference type="InterPro" id="IPR038501">
    <property type="entry name" value="Spore_GerAC_C_sf"/>
</dbReference>
<evidence type="ECO:0000256" key="7">
    <source>
        <dbReference type="ARBA" id="ARBA00023288"/>
    </source>
</evidence>
<dbReference type="Gene3D" id="3.30.300.210">
    <property type="entry name" value="Nutrient germinant receptor protein C, domain 3"/>
    <property type="match status" value="1"/>
</dbReference>
<comment type="caution">
    <text evidence="11">The sequence shown here is derived from an EMBL/GenBank/DDBJ whole genome shotgun (WGS) entry which is preliminary data.</text>
</comment>
<keyword evidence="6" id="KW-0564">Palmitate</keyword>
<keyword evidence="12" id="KW-1185">Reference proteome</keyword>
<dbReference type="PANTHER" id="PTHR35789:SF1">
    <property type="entry name" value="SPORE GERMINATION PROTEIN B3"/>
    <property type="match status" value="1"/>
</dbReference>
<organism evidence="11 12">
    <name type="scientific">Brevibacillus fluminis</name>
    <dbReference type="NCBI Taxonomy" id="511487"/>
    <lineage>
        <taxon>Bacteria</taxon>
        <taxon>Bacillati</taxon>
        <taxon>Bacillota</taxon>
        <taxon>Bacilli</taxon>
        <taxon>Bacillales</taxon>
        <taxon>Paenibacillaceae</taxon>
        <taxon>Brevibacillus</taxon>
    </lineage>
</organism>
<dbReference type="GO" id="GO:0016020">
    <property type="term" value="C:membrane"/>
    <property type="evidence" value="ECO:0007669"/>
    <property type="project" value="UniProtKB-SubCell"/>
</dbReference>
<dbReference type="AlphaFoldDB" id="A0A3M8CYQ9"/>
<evidence type="ECO:0000256" key="3">
    <source>
        <dbReference type="ARBA" id="ARBA00022544"/>
    </source>
</evidence>
<evidence type="ECO:0000256" key="5">
    <source>
        <dbReference type="ARBA" id="ARBA00023136"/>
    </source>
</evidence>